<dbReference type="Pfam" id="PF02210">
    <property type="entry name" value="Laminin_G_2"/>
    <property type="match status" value="1"/>
</dbReference>
<proteinExistence type="predicted"/>
<dbReference type="InterPro" id="IPR001791">
    <property type="entry name" value="Laminin_G"/>
</dbReference>
<keyword evidence="1" id="KW-0677">Repeat</keyword>
<evidence type="ECO:0000259" key="2">
    <source>
        <dbReference type="Pfam" id="PF02210"/>
    </source>
</evidence>
<accession>A6JSS8</accession>
<protein>
    <submittedName>
        <fullName evidence="3">RCG24061</fullName>
    </submittedName>
</protein>
<dbReference type="EMBL" id="CH474000">
    <property type="protein sequence ID" value="EDL91726.1"/>
    <property type="molecule type" value="Genomic_DNA"/>
</dbReference>
<name>A6JSS8_RAT</name>
<sequence>MITDTNILKAEGAWRNAPLCCYGDPPSAVIFAIDVEKGPIKPLVQSPFPLNDNQWHYILDERNLKETSLQVDNLPRSMREVSEEGHF</sequence>
<dbReference type="Proteomes" id="UP000234681">
    <property type="component" value="Chromosome 13"/>
</dbReference>
<dbReference type="Gene3D" id="2.60.120.200">
    <property type="match status" value="1"/>
</dbReference>
<feature type="domain" description="Laminin G" evidence="2">
    <location>
        <begin position="29"/>
        <end position="84"/>
    </location>
</feature>
<dbReference type="SUPFAM" id="SSF49899">
    <property type="entry name" value="Concanavalin A-like lectins/glucanases"/>
    <property type="match status" value="1"/>
</dbReference>
<evidence type="ECO:0000256" key="1">
    <source>
        <dbReference type="ARBA" id="ARBA00022737"/>
    </source>
</evidence>
<evidence type="ECO:0000313" key="4">
    <source>
        <dbReference type="Proteomes" id="UP000234681"/>
    </source>
</evidence>
<organism evidence="3 4">
    <name type="scientific">Rattus norvegicus</name>
    <name type="common">Rat</name>
    <dbReference type="NCBI Taxonomy" id="10116"/>
    <lineage>
        <taxon>Eukaryota</taxon>
        <taxon>Metazoa</taxon>
        <taxon>Chordata</taxon>
        <taxon>Craniata</taxon>
        <taxon>Vertebrata</taxon>
        <taxon>Euteleostomi</taxon>
        <taxon>Mammalia</taxon>
        <taxon>Eutheria</taxon>
        <taxon>Euarchontoglires</taxon>
        <taxon>Glires</taxon>
        <taxon>Rodentia</taxon>
        <taxon>Myomorpha</taxon>
        <taxon>Muroidea</taxon>
        <taxon>Muridae</taxon>
        <taxon>Murinae</taxon>
        <taxon>Rattus</taxon>
    </lineage>
</organism>
<reference evidence="4" key="1">
    <citation type="submission" date="2005-09" db="EMBL/GenBank/DDBJ databases">
        <authorList>
            <person name="Mural R.J."/>
            <person name="Li P.W."/>
            <person name="Adams M.D."/>
            <person name="Amanatides P.G."/>
            <person name="Baden-Tillson H."/>
            <person name="Barnstead M."/>
            <person name="Chin S.H."/>
            <person name="Dew I."/>
            <person name="Evans C.A."/>
            <person name="Ferriera S."/>
            <person name="Flanigan M."/>
            <person name="Fosler C."/>
            <person name="Glodek A."/>
            <person name="Gu Z."/>
            <person name="Holt R.A."/>
            <person name="Jennings D."/>
            <person name="Kraft C.L."/>
            <person name="Lu F."/>
            <person name="Nguyen T."/>
            <person name="Nusskern D.R."/>
            <person name="Pfannkoch C.M."/>
            <person name="Sitter C."/>
            <person name="Sutton G.G."/>
            <person name="Venter J.C."/>
            <person name="Wang Z."/>
            <person name="Woodage T."/>
            <person name="Zheng X.H."/>
            <person name="Zhong F."/>
        </authorList>
    </citation>
    <scope>NUCLEOTIDE SEQUENCE [LARGE SCALE GENOMIC DNA]</scope>
    <source>
        <strain>BN</strain>
        <strain evidence="4">Sprague-Dawley</strain>
    </source>
</reference>
<dbReference type="InterPro" id="IPR013320">
    <property type="entry name" value="ConA-like_dom_sf"/>
</dbReference>
<evidence type="ECO:0000313" key="3">
    <source>
        <dbReference type="EMBL" id="EDL91726.1"/>
    </source>
</evidence>
<gene>
    <name evidence="3" type="ORF">rCG_24061</name>
</gene>
<dbReference type="AlphaFoldDB" id="A6JSS8"/>